<reference evidence="1" key="1">
    <citation type="submission" date="2023-10" db="EMBL/GenBank/DDBJ databases">
        <title>Genome assemblies of two species of porcelain crab, Petrolisthes cinctipes and Petrolisthes manimaculis (Anomura: Porcellanidae).</title>
        <authorList>
            <person name="Angst P."/>
        </authorList>
    </citation>
    <scope>NUCLEOTIDE SEQUENCE</scope>
    <source>
        <strain evidence="1">PB745_01</strain>
        <tissue evidence="1">Gill</tissue>
    </source>
</reference>
<name>A0AAE1G2C0_PETCI</name>
<evidence type="ECO:0000313" key="2">
    <source>
        <dbReference type="Proteomes" id="UP001286313"/>
    </source>
</evidence>
<evidence type="ECO:0000313" key="1">
    <source>
        <dbReference type="EMBL" id="KAK3884937.1"/>
    </source>
</evidence>
<keyword evidence="2" id="KW-1185">Reference proteome</keyword>
<gene>
    <name evidence="1" type="ORF">Pcinc_010780</name>
</gene>
<dbReference type="AlphaFoldDB" id="A0AAE1G2C0"/>
<accession>A0AAE1G2C0</accession>
<sequence length="113" mass="12581">MLESDASTLSSSLKPPAVLFDGALESAVLKESERDSSILHMTTLTLMTQSWTVRTLSMLHIWQRAPEGDMMMQNLKPPNKESFHVLNVMEELIPAGVVMKGKAHLKSTENTKK</sequence>
<protein>
    <submittedName>
        <fullName evidence="1">Uncharacterized protein</fullName>
    </submittedName>
</protein>
<dbReference type="EMBL" id="JAWQEG010000835">
    <property type="protein sequence ID" value="KAK3884937.1"/>
    <property type="molecule type" value="Genomic_DNA"/>
</dbReference>
<proteinExistence type="predicted"/>
<organism evidence="1 2">
    <name type="scientific">Petrolisthes cinctipes</name>
    <name type="common">Flat porcelain crab</name>
    <dbReference type="NCBI Taxonomy" id="88211"/>
    <lineage>
        <taxon>Eukaryota</taxon>
        <taxon>Metazoa</taxon>
        <taxon>Ecdysozoa</taxon>
        <taxon>Arthropoda</taxon>
        <taxon>Crustacea</taxon>
        <taxon>Multicrustacea</taxon>
        <taxon>Malacostraca</taxon>
        <taxon>Eumalacostraca</taxon>
        <taxon>Eucarida</taxon>
        <taxon>Decapoda</taxon>
        <taxon>Pleocyemata</taxon>
        <taxon>Anomura</taxon>
        <taxon>Galatheoidea</taxon>
        <taxon>Porcellanidae</taxon>
        <taxon>Petrolisthes</taxon>
    </lineage>
</organism>
<dbReference type="Proteomes" id="UP001286313">
    <property type="component" value="Unassembled WGS sequence"/>
</dbReference>
<comment type="caution">
    <text evidence="1">The sequence shown here is derived from an EMBL/GenBank/DDBJ whole genome shotgun (WGS) entry which is preliminary data.</text>
</comment>